<dbReference type="RefSeq" id="WP_096430681.1">
    <property type="nucleotide sequence ID" value="NZ_AP018042.1"/>
</dbReference>
<dbReference type="OrthoDB" id="9806956at2"/>
<feature type="domain" description="Alpha-D-phosphohexomutase alpha/beta/alpha" evidence="9">
    <location>
        <begin position="51"/>
        <end position="189"/>
    </location>
</feature>
<dbReference type="SUPFAM" id="SSF55957">
    <property type="entry name" value="Phosphoglucomutase, C-terminal domain"/>
    <property type="match status" value="1"/>
</dbReference>
<dbReference type="InterPro" id="IPR016055">
    <property type="entry name" value="A-D-PHexomutase_a/b/a-I/II/III"/>
</dbReference>
<keyword evidence="5 7" id="KW-0460">Magnesium</keyword>
<dbReference type="PRINTS" id="PR00509">
    <property type="entry name" value="PGMPMM"/>
</dbReference>
<dbReference type="CDD" id="cd05799">
    <property type="entry name" value="PGM2"/>
    <property type="match status" value="1"/>
</dbReference>
<evidence type="ECO:0000256" key="4">
    <source>
        <dbReference type="ARBA" id="ARBA00022723"/>
    </source>
</evidence>
<evidence type="ECO:0000256" key="5">
    <source>
        <dbReference type="ARBA" id="ARBA00022842"/>
    </source>
</evidence>
<comment type="cofactor">
    <cofactor evidence="1">
        <name>Mg(2+)</name>
        <dbReference type="ChEBI" id="CHEBI:18420"/>
    </cofactor>
</comment>
<dbReference type="InterPro" id="IPR005843">
    <property type="entry name" value="A-D-PHexomutase_C"/>
</dbReference>
<feature type="domain" description="Alpha-D-phosphohexomutase C-terminal" evidence="8">
    <location>
        <begin position="517"/>
        <end position="559"/>
    </location>
</feature>
<dbReference type="InterPro" id="IPR005846">
    <property type="entry name" value="A-D-PHexomutase_a/b/a-III"/>
</dbReference>
<evidence type="ECO:0000259" key="8">
    <source>
        <dbReference type="Pfam" id="PF00408"/>
    </source>
</evidence>
<evidence type="ECO:0000256" key="6">
    <source>
        <dbReference type="ARBA" id="ARBA00023235"/>
    </source>
</evidence>
<evidence type="ECO:0000313" key="12">
    <source>
        <dbReference type="EMBL" id="BAX81352.1"/>
    </source>
</evidence>
<dbReference type="InterPro" id="IPR005845">
    <property type="entry name" value="A-D-PHexomutase_a/b/a-II"/>
</dbReference>
<dbReference type="GO" id="GO:0000287">
    <property type="term" value="F:magnesium ion binding"/>
    <property type="evidence" value="ECO:0007669"/>
    <property type="project" value="InterPro"/>
</dbReference>
<evidence type="ECO:0000256" key="3">
    <source>
        <dbReference type="ARBA" id="ARBA00022553"/>
    </source>
</evidence>
<dbReference type="Pfam" id="PF02878">
    <property type="entry name" value="PGM_PMM_I"/>
    <property type="match status" value="1"/>
</dbReference>
<comment type="similarity">
    <text evidence="2 7">Belongs to the phosphohexose mutase family.</text>
</comment>
<dbReference type="Proteomes" id="UP000218267">
    <property type="component" value="Chromosome"/>
</dbReference>
<dbReference type="InterPro" id="IPR036900">
    <property type="entry name" value="A-D-PHexomutase_C_sf"/>
</dbReference>
<evidence type="ECO:0000313" key="13">
    <source>
        <dbReference type="Proteomes" id="UP000218267"/>
    </source>
</evidence>
<feature type="domain" description="Alpha-D-phosphohexomutase alpha/beta/alpha" evidence="10">
    <location>
        <begin position="214"/>
        <end position="318"/>
    </location>
</feature>
<dbReference type="PANTHER" id="PTHR45745:SF1">
    <property type="entry name" value="PHOSPHOGLUCOMUTASE 2B-RELATED"/>
    <property type="match status" value="1"/>
</dbReference>
<feature type="domain" description="Alpha-D-phosphohexomutase alpha/beta/alpha" evidence="11">
    <location>
        <begin position="327"/>
        <end position="451"/>
    </location>
</feature>
<keyword evidence="3" id="KW-0597">Phosphoprotein</keyword>
<dbReference type="Pfam" id="PF02880">
    <property type="entry name" value="PGM_PMM_III"/>
    <property type="match status" value="1"/>
</dbReference>
<proteinExistence type="inferred from homology"/>
<keyword evidence="6" id="KW-0413">Isomerase</keyword>
<dbReference type="AlphaFoldDB" id="A0A1Y1CN07"/>
<protein>
    <submittedName>
        <fullName evidence="12">Phosphoglucomutase</fullName>
    </submittedName>
</protein>
<dbReference type="PANTHER" id="PTHR45745">
    <property type="entry name" value="PHOSPHOMANNOMUTASE 45A"/>
    <property type="match status" value="1"/>
</dbReference>
<dbReference type="InterPro" id="IPR005844">
    <property type="entry name" value="A-D-PHexomutase_a/b/a-I"/>
</dbReference>
<accession>A0A1Y1CN07</accession>
<dbReference type="InterPro" id="IPR005841">
    <property type="entry name" value="Alpha-D-phosphohexomutase_SF"/>
</dbReference>
<dbReference type="EMBL" id="AP018042">
    <property type="protein sequence ID" value="BAX81352.1"/>
    <property type="molecule type" value="Genomic_DNA"/>
</dbReference>
<dbReference type="PROSITE" id="PS00710">
    <property type="entry name" value="PGM_PMM"/>
    <property type="match status" value="1"/>
</dbReference>
<dbReference type="Gene3D" id="3.40.120.10">
    <property type="entry name" value="Alpha-D-Glucose-1,6-Bisphosphate, subunit A, domain 3"/>
    <property type="match status" value="3"/>
</dbReference>
<dbReference type="GO" id="GO:0005975">
    <property type="term" value="P:carbohydrate metabolic process"/>
    <property type="evidence" value="ECO:0007669"/>
    <property type="project" value="InterPro"/>
</dbReference>
<organism evidence="12 13">
    <name type="scientific">Labilibaculum antarcticum</name>
    <dbReference type="NCBI Taxonomy" id="1717717"/>
    <lineage>
        <taxon>Bacteria</taxon>
        <taxon>Pseudomonadati</taxon>
        <taxon>Bacteroidota</taxon>
        <taxon>Bacteroidia</taxon>
        <taxon>Marinilabiliales</taxon>
        <taxon>Marinifilaceae</taxon>
        <taxon>Labilibaculum</taxon>
    </lineage>
</organism>
<reference evidence="12 13" key="1">
    <citation type="journal article" date="2018" name="Mar. Genomics">
        <title>Complete genome sequence of Marinifilaceae bacterium strain SPP2, isolated from the Antarctic marine sediment.</title>
        <authorList>
            <person name="Watanabe M."/>
            <person name="Kojima H."/>
            <person name="Fukui M."/>
        </authorList>
    </citation>
    <scope>NUCLEOTIDE SEQUENCE [LARGE SCALE GENOMIC DNA]</scope>
    <source>
        <strain evidence="12 13">SPP2</strain>
    </source>
</reference>
<evidence type="ECO:0000259" key="9">
    <source>
        <dbReference type="Pfam" id="PF02878"/>
    </source>
</evidence>
<dbReference type="Pfam" id="PF00408">
    <property type="entry name" value="PGM_PMM_IV"/>
    <property type="match status" value="1"/>
</dbReference>
<keyword evidence="13" id="KW-1185">Reference proteome</keyword>
<evidence type="ECO:0000256" key="7">
    <source>
        <dbReference type="RuleBase" id="RU004326"/>
    </source>
</evidence>
<evidence type="ECO:0000256" key="1">
    <source>
        <dbReference type="ARBA" id="ARBA00001946"/>
    </source>
</evidence>
<dbReference type="InterPro" id="IPR016066">
    <property type="entry name" value="A-D-PHexomutase_CS"/>
</dbReference>
<dbReference type="KEGG" id="mbas:ALGA_3052"/>
<keyword evidence="4 7" id="KW-0479">Metal-binding</keyword>
<gene>
    <name evidence="12" type="ORF">ALGA_3052</name>
</gene>
<dbReference type="GO" id="GO:0008973">
    <property type="term" value="F:phosphopentomutase activity"/>
    <property type="evidence" value="ECO:0007669"/>
    <property type="project" value="TreeGrafter"/>
</dbReference>
<sequence>MNETEIFKIVNEKAQAWLEGKYDQETKNAVKSLLEKEDKTDLIESFYKDLEFGTGGLRGKMGPGTNRMNIYTVGAATQGLANYINKAFAGQENLSVCIGYDCRNNSKLYSDTVANIFSANGIKAYIFEDLRPTPEMSFAIRHLGCQSGVIITASHNPKEYNGYKAYWEDGSQLVIPHDKNVIDEVKAVKLEEIKFKGNPALIEVLGEDMDKLFLDKVKTLSLSPEAIKNQKDLKIVFTPLHGTTVRLVPASLKNYGFENVIHIPEQDVVDGNFPTVWSANPEEPEALKMAVDKAKEVNADIVMACDPDGDRLGIAATNDKGEWEIVNGNQTALIFNYYLIRRRKELGLLTGNDYVVKTIVTTELFKEVAEKNNVQCFDAYTGFKWIAYVIRKNPEKNYIGGGEESFGYMPGDFTRDKDAVSSCSIMAEIAAWAKEQGKNVFDILKDIYVEYGYSKEKMIYIVREGLQGAQEIEKLMYDYRYNRPKEINGSTLVLVKDYTTRIATNPVTGEETALNFETTADVLQFYLEDGTKISVRPSGTEPKIKYYFEVRETLASIEDFYATEEKANKKIQGIISSLKLN</sequence>
<evidence type="ECO:0000259" key="11">
    <source>
        <dbReference type="Pfam" id="PF02880"/>
    </source>
</evidence>
<dbReference type="Pfam" id="PF02879">
    <property type="entry name" value="PGM_PMM_II"/>
    <property type="match status" value="1"/>
</dbReference>
<dbReference type="Gene3D" id="3.30.310.50">
    <property type="entry name" value="Alpha-D-phosphohexomutase, C-terminal domain"/>
    <property type="match status" value="1"/>
</dbReference>
<reference evidence="13" key="2">
    <citation type="journal article" date="2020" name="Antonie Van Leeuwenhoek">
        <title>Labilibaculum antarcticum sp. nov., a novel facultative anaerobic, psychrotorelant bacterium isolated from marine sediment of Antarctica.</title>
        <authorList>
            <person name="Watanabe M."/>
            <person name="Kojima H."/>
            <person name="Fukui M."/>
        </authorList>
    </citation>
    <scope>NUCLEOTIDE SEQUENCE [LARGE SCALE GENOMIC DNA]</scope>
    <source>
        <strain evidence="13">SPP2</strain>
    </source>
</reference>
<evidence type="ECO:0000259" key="10">
    <source>
        <dbReference type="Pfam" id="PF02879"/>
    </source>
</evidence>
<dbReference type="SUPFAM" id="SSF53738">
    <property type="entry name" value="Phosphoglucomutase, first 3 domains"/>
    <property type="match status" value="3"/>
</dbReference>
<dbReference type="GO" id="GO:0006166">
    <property type="term" value="P:purine ribonucleoside salvage"/>
    <property type="evidence" value="ECO:0007669"/>
    <property type="project" value="TreeGrafter"/>
</dbReference>
<evidence type="ECO:0000256" key="2">
    <source>
        <dbReference type="ARBA" id="ARBA00010231"/>
    </source>
</evidence>
<name>A0A1Y1CN07_9BACT</name>